<protein>
    <submittedName>
        <fullName evidence="3">Glycosyltransferase involved in cell wall bisynthesis</fullName>
    </submittedName>
</protein>
<dbReference type="Proteomes" id="UP000199220">
    <property type="component" value="Unassembled WGS sequence"/>
</dbReference>
<keyword evidence="4" id="KW-1185">Reference proteome</keyword>
<dbReference type="GO" id="GO:0016757">
    <property type="term" value="F:glycosyltransferase activity"/>
    <property type="evidence" value="ECO:0007669"/>
    <property type="project" value="InterPro"/>
</dbReference>
<organism evidence="3 4">
    <name type="scientific">Ruania alba</name>
    <dbReference type="NCBI Taxonomy" id="648782"/>
    <lineage>
        <taxon>Bacteria</taxon>
        <taxon>Bacillati</taxon>
        <taxon>Actinomycetota</taxon>
        <taxon>Actinomycetes</taxon>
        <taxon>Micrococcales</taxon>
        <taxon>Ruaniaceae</taxon>
        <taxon>Ruania</taxon>
    </lineage>
</organism>
<name>A0A1H5NA62_9MICO</name>
<proteinExistence type="predicted"/>
<dbReference type="STRING" id="648782.SAMN04488554_4122"/>
<gene>
    <name evidence="3" type="ORF">SAMN04488554_4122</name>
</gene>
<dbReference type="EMBL" id="FNTX01000002">
    <property type="protein sequence ID" value="SEE98532.1"/>
    <property type="molecule type" value="Genomic_DNA"/>
</dbReference>
<dbReference type="RefSeq" id="WP_245708968.1">
    <property type="nucleotide sequence ID" value="NZ_FNTX01000002.1"/>
</dbReference>
<sequence length="372" mass="40323">MTAPSPAASSRPLRVLVVTVVHDPEDARIRHRQIPALLAAGMQVTYAAPFEAFGRTPPSGVRGIDVPRASGRRRLGAVVRARQVIRRAGAGADVVLVHDPDLLLSVTGLGPRVGRVVWDVHEDTGAAIGMREWIPDLLRRPLRALVRLTEQLAERRYTLLLAEHSYAERFRTTHPVVPNSNWVPATPPQPSGTERVVYLGNITIARGGREMITLARLVPELELVLIGTADATIQPELEAAQHRGELTWLGFVPNDDAVQLLDGALAGLALLHDQPNYSRSLPTKIAEYLAHGVPAVTTPNESSAALVRTSGGGVVVPFGDVLATAAALRELARDPERRRAMAISGYRYVAAEVNWHRDGAEFAKTIADVARR</sequence>
<dbReference type="InterPro" id="IPR001296">
    <property type="entry name" value="Glyco_trans_1"/>
</dbReference>
<dbReference type="AlphaFoldDB" id="A0A1H5NA62"/>
<reference evidence="4" key="1">
    <citation type="submission" date="2016-10" db="EMBL/GenBank/DDBJ databases">
        <authorList>
            <person name="Varghese N."/>
            <person name="Submissions S."/>
        </authorList>
    </citation>
    <scope>NUCLEOTIDE SEQUENCE [LARGE SCALE GENOMIC DNA]</scope>
    <source>
        <strain evidence="4">DSM 21368</strain>
    </source>
</reference>
<dbReference type="Pfam" id="PF00534">
    <property type="entry name" value="Glycos_transf_1"/>
    <property type="match status" value="1"/>
</dbReference>
<evidence type="ECO:0000313" key="3">
    <source>
        <dbReference type="EMBL" id="SEE98532.1"/>
    </source>
</evidence>
<evidence type="ECO:0000313" key="4">
    <source>
        <dbReference type="Proteomes" id="UP000199220"/>
    </source>
</evidence>
<accession>A0A1H5NA62</accession>
<feature type="domain" description="Glycosyl transferase family 1" evidence="2">
    <location>
        <begin position="190"/>
        <end position="346"/>
    </location>
</feature>
<dbReference type="PANTHER" id="PTHR12526">
    <property type="entry name" value="GLYCOSYLTRANSFERASE"/>
    <property type="match status" value="1"/>
</dbReference>
<evidence type="ECO:0000256" key="1">
    <source>
        <dbReference type="ARBA" id="ARBA00022679"/>
    </source>
</evidence>
<keyword evidence="1 3" id="KW-0808">Transferase</keyword>
<dbReference type="Gene3D" id="3.40.50.2000">
    <property type="entry name" value="Glycogen Phosphorylase B"/>
    <property type="match status" value="2"/>
</dbReference>
<evidence type="ECO:0000259" key="2">
    <source>
        <dbReference type="Pfam" id="PF00534"/>
    </source>
</evidence>
<dbReference type="SUPFAM" id="SSF53756">
    <property type="entry name" value="UDP-Glycosyltransferase/glycogen phosphorylase"/>
    <property type="match status" value="1"/>
</dbReference>